<protein>
    <submittedName>
        <fullName evidence="2">Uncharacterized protein</fullName>
    </submittedName>
</protein>
<comment type="caution">
    <text evidence="2">The sequence shown here is derived from an EMBL/GenBank/DDBJ whole genome shotgun (WGS) entry which is preliminary data.</text>
</comment>
<evidence type="ECO:0000256" key="1">
    <source>
        <dbReference type="SAM" id="MobiDB-lite"/>
    </source>
</evidence>
<dbReference type="AlphaFoldDB" id="A0A8S9LD42"/>
<feature type="compositionally biased region" description="Polar residues" evidence="1">
    <location>
        <begin position="33"/>
        <end position="52"/>
    </location>
</feature>
<feature type="region of interest" description="Disordered" evidence="1">
    <location>
        <begin position="30"/>
        <end position="100"/>
    </location>
</feature>
<evidence type="ECO:0000313" key="2">
    <source>
        <dbReference type="EMBL" id="KAF2603981.1"/>
    </source>
</evidence>
<proteinExistence type="predicted"/>
<sequence length="180" mass="20000">MFFDADRVATGRASPERKTTAIWRRLDEEEQHTVVSGTRASPKTKRLSSSVENDAPYAVERLGQSRQRKVRQDINPKTRALRRRENPLDSSLEEGPNEGIGPRVAARRRFEALVFVVASVGTSFLQIDKEIEPKQSSSSEVSFTIDSSLPDVKVSTLFQSSSAVPPTVLSRSKTQTELSP</sequence>
<feature type="region of interest" description="Disordered" evidence="1">
    <location>
        <begin position="160"/>
        <end position="180"/>
    </location>
</feature>
<gene>
    <name evidence="2" type="ORF">F2Q70_00028003</name>
</gene>
<reference evidence="2" key="1">
    <citation type="submission" date="2019-12" db="EMBL/GenBank/DDBJ databases">
        <title>Genome sequencing and annotation of Brassica cretica.</title>
        <authorList>
            <person name="Studholme D.J."/>
            <person name="Sarris P.F."/>
        </authorList>
    </citation>
    <scope>NUCLEOTIDE SEQUENCE</scope>
    <source>
        <strain evidence="2">PFS-102/07</strain>
        <tissue evidence="2">Leaf</tissue>
    </source>
</reference>
<name>A0A8S9LD42_BRACR</name>
<organism evidence="2">
    <name type="scientific">Brassica cretica</name>
    <name type="common">Mustard</name>
    <dbReference type="NCBI Taxonomy" id="69181"/>
    <lineage>
        <taxon>Eukaryota</taxon>
        <taxon>Viridiplantae</taxon>
        <taxon>Streptophyta</taxon>
        <taxon>Embryophyta</taxon>
        <taxon>Tracheophyta</taxon>
        <taxon>Spermatophyta</taxon>
        <taxon>Magnoliopsida</taxon>
        <taxon>eudicotyledons</taxon>
        <taxon>Gunneridae</taxon>
        <taxon>Pentapetalae</taxon>
        <taxon>rosids</taxon>
        <taxon>malvids</taxon>
        <taxon>Brassicales</taxon>
        <taxon>Brassicaceae</taxon>
        <taxon>Brassiceae</taxon>
        <taxon>Brassica</taxon>
    </lineage>
</organism>
<accession>A0A8S9LD42</accession>
<dbReference type="EMBL" id="QGKY02000094">
    <property type="protein sequence ID" value="KAF2603981.1"/>
    <property type="molecule type" value="Genomic_DNA"/>
</dbReference>